<keyword evidence="5 6" id="KW-0472">Membrane</keyword>
<organism evidence="10 11">
    <name type="scientific">Vibrio fortis</name>
    <dbReference type="NCBI Taxonomy" id="212667"/>
    <lineage>
        <taxon>Bacteria</taxon>
        <taxon>Pseudomonadati</taxon>
        <taxon>Pseudomonadota</taxon>
        <taxon>Gammaproteobacteria</taxon>
        <taxon>Vibrionales</taxon>
        <taxon>Vibrionaceae</taxon>
        <taxon>Vibrio</taxon>
    </lineage>
</organism>
<evidence type="ECO:0000256" key="4">
    <source>
        <dbReference type="ARBA" id="ARBA00022989"/>
    </source>
</evidence>
<comment type="subcellular location">
    <subcellularLocation>
        <location evidence="6">Cell inner membrane</location>
        <topology evidence="6">Single-pass membrane protein</topology>
    </subcellularLocation>
</comment>
<dbReference type="PANTHER" id="PTHR37481:SF1">
    <property type="entry name" value="LIPOPOLYSACCHARIDE EXPORT SYSTEM PROTEIN LPTC"/>
    <property type="match status" value="1"/>
</dbReference>
<evidence type="ECO:0000256" key="2">
    <source>
        <dbReference type="ARBA" id="ARBA00022519"/>
    </source>
</evidence>
<evidence type="ECO:0000313" key="11">
    <source>
        <dbReference type="Proteomes" id="UP000027219"/>
    </source>
</evidence>
<dbReference type="EMBL" id="VWSE01000003">
    <property type="protein sequence ID" value="KAB0290694.1"/>
    <property type="molecule type" value="Genomic_DNA"/>
</dbReference>
<dbReference type="GO" id="GO:0017089">
    <property type="term" value="F:glycolipid transfer activity"/>
    <property type="evidence" value="ECO:0007669"/>
    <property type="project" value="TreeGrafter"/>
</dbReference>
<dbReference type="Proteomes" id="UP000326687">
    <property type="component" value="Unassembled WGS sequence"/>
</dbReference>
<dbReference type="STRING" id="212667.VFDL14_13210"/>
<comment type="function">
    <text evidence="7">Required for the translocation of lipopolysaccharide (LPS) from the inner membrane to the outer membrane.</text>
</comment>
<evidence type="ECO:0000256" key="5">
    <source>
        <dbReference type="ARBA" id="ARBA00023136"/>
    </source>
</evidence>
<comment type="subunit">
    <text evidence="6">Component of the lipopolysaccharide transport and assembly complex. Interacts with LptA and the LptBFG transporter complex.</text>
</comment>
<sequence length="187" mass="21334">MSLTRIIYLILLFIASWSAYYLYDKEQSTAIQVAPNLELPVFSGRNLDNISYDQAGIRSYQIESSHLEHYSKSGDTIFENPVLSVFRDGHTIEWQMTARRAVLDDDQTLTLYDNVIVKNLLPEASFDNMTMDKLVVELTSRDFHSESTVRLIGPLFETEGQAMKGNFDSNTATLFETVQGRYETLTP</sequence>
<reference evidence="9 12" key="2">
    <citation type="submission" date="2019-09" db="EMBL/GenBank/DDBJ databases">
        <title>Vibrio Fortis S7-72.</title>
        <authorList>
            <person name="Das S.K."/>
        </authorList>
    </citation>
    <scope>NUCLEOTIDE SEQUENCE [LARGE SCALE GENOMIC DNA]</scope>
    <source>
        <strain evidence="9 12">S7-72</strain>
    </source>
</reference>
<dbReference type="AlphaFoldDB" id="A0A066UR26"/>
<dbReference type="PIRSF" id="PIRSF028513">
    <property type="entry name" value="LptC"/>
    <property type="match status" value="1"/>
</dbReference>
<evidence type="ECO:0000256" key="6">
    <source>
        <dbReference type="HAMAP-Rule" id="MF_01915"/>
    </source>
</evidence>
<evidence type="ECO:0000313" key="8">
    <source>
        <dbReference type="EMBL" id="KAB0290694.1"/>
    </source>
</evidence>
<dbReference type="EMBL" id="VXDD01000001">
    <property type="protein sequence ID" value="KAB0302661.1"/>
    <property type="molecule type" value="Genomic_DNA"/>
</dbReference>
<dbReference type="InterPro" id="IPR010664">
    <property type="entry name" value="LipoPS_assembly_LptC-rel"/>
</dbReference>
<evidence type="ECO:0000256" key="1">
    <source>
        <dbReference type="ARBA" id="ARBA00022475"/>
    </source>
</evidence>
<feature type="transmembrane region" description="Helical" evidence="6">
    <location>
        <begin position="6"/>
        <end position="23"/>
    </location>
</feature>
<name>A0A066UR26_9VIBR</name>
<dbReference type="HAMAP" id="MF_01915">
    <property type="entry name" value="LPS_assembly_LptC"/>
    <property type="match status" value="1"/>
</dbReference>
<accession>A0A066UR26</accession>
<dbReference type="GO" id="GO:0015221">
    <property type="term" value="F:lipopolysaccharide transmembrane transporter activity"/>
    <property type="evidence" value="ECO:0007669"/>
    <property type="project" value="InterPro"/>
</dbReference>
<dbReference type="GO" id="GO:0030288">
    <property type="term" value="C:outer membrane-bounded periplasmic space"/>
    <property type="evidence" value="ECO:0007669"/>
    <property type="project" value="TreeGrafter"/>
</dbReference>
<evidence type="ECO:0000313" key="10">
    <source>
        <dbReference type="EMBL" id="KDN26633.1"/>
    </source>
</evidence>
<keyword evidence="11" id="KW-1185">Reference proteome</keyword>
<keyword evidence="3 6" id="KW-0812">Transmembrane</keyword>
<dbReference type="PANTHER" id="PTHR37481">
    <property type="entry name" value="LIPOPOLYSACCHARIDE EXPORT SYSTEM PROTEIN LPTC"/>
    <property type="match status" value="1"/>
</dbReference>
<dbReference type="Proteomes" id="UP000027219">
    <property type="component" value="Unassembled WGS sequence"/>
</dbReference>
<evidence type="ECO:0000256" key="7">
    <source>
        <dbReference type="PIRNR" id="PIRNR028513"/>
    </source>
</evidence>
<keyword evidence="2 6" id="KW-0997">Cell inner membrane</keyword>
<keyword evidence="4 6" id="KW-1133">Transmembrane helix</keyword>
<dbReference type="EMBL" id="JFFR01000031">
    <property type="protein sequence ID" value="KDN26633.1"/>
    <property type="molecule type" value="Genomic_DNA"/>
</dbReference>
<protein>
    <recommendedName>
        <fullName evidence="6 7">Lipopolysaccharide export system protein LptC</fullName>
    </recommendedName>
</protein>
<reference evidence="10 11" key="1">
    <citation type="submission" date="2014-02" db="EMBL/GenBank/DDBJ databases">
        <title>Vibrio fortis Dalian14 Genome Sequencing.</title>
        <authorList>
            <person name="Wang Y."/>
            <person name="Song L."/>
            <person name="Liu G."/>
            <person name="Ding J."/>
        </authorList>
    </citation>
    <scope>NUCLEOTIDE SEQUENCE [LARGE SCALE GENOMIC DNA]</scope>
    <source>
        <strain evidence="10 11">Dalian14</strain>
    </source>
</reference>
<comment type="function">
    <text evidence="6">Involved in the assembly of lipopolysaccharide (LPS). Required for the translocation of LPS from the inner membrane to the outer membrane. Facilitates the transfer of LPS from the inner membrane to the periplasmic protein LptA. Could be a docking site for LptA.</text>
</comment>
<proteinExistence type="inferred from homology"/>
<dbReference type="OrthoDB" id="5659892at2"/>
<dbReference type="GO" id="GO:0043165">
    <property type="term" value="P:Gram-negative-bacterium-type cell outer membrane assembly"/>
    <property type="evidence" value="ECO:0007669"/>
    <property type="project" value="UniProtKB-UniRule"/>
</dbReference>
<dbReference type="Proteomes" id="UP000326789">
    <property type="component" value="Unassembled WGS sequence"/>
</dbReference>
<dbReference type="InterPro" id="IPR052363">
    <property type="entry name" value="LPS_export_LptC"/>
</dbReference>
<evidence type="ECO:0000256" key="3">
    <source>
        <dbReference type="ARBA" id="ARBA00022692"/>
    </source>
</evidence>
<keyword evidence="1 6" id="KW-1003">Cell membrane</keyword>
<dbReference type="InterPro" id="IPR026265">
    <property type="entry name" value="LptC"/>
</dbReference>
<dbReference type="RefSeq" id="WP_032553268.1">
    <property type="nucleotide sequence ID" value="NZ_JATABQ010000006.1"/>
</dbReference>
<evidence type="ECO:0000313" key="12">
    <source>
        <dbReference type="Proteomes" id="UP000326687"/>
    </source>
</evidence>
<dbReference type="Pfam" id="PF06835">
    <property type="entry name" value="LptC"/>
    <property type="match status" value="1"/>
</dbReference>
<dbReference type="NCBIfam" id="TIGR04409">
    <property type="entry name" value="LptC_YrbK"/>
    <property type="match status" value="1"/>
</dbReference>
<gene>
    <name evidence="6 8" type="primary">lptC</name>
    <name evidence="8" type="ORF">F2P58_07445</name>
    <name evidence="9" type="ORF">F2Z80_01110</name>
    <name evidence="10" type="ORF">VFDL14_13210</name>
</gene>
<dbReference type="GO" id="GO:0005886">
    <property type="term" value="C:plasma membrane"/>
    <property type="evidence" value="ECO:0007669"/>
    <property type="project" value="UniProtKB-SubCell"/>
</dbReference>
<dbReference type="Gene3D" id="2.60.450.10">
    <property type="entry name" value="Lipopolysaccharide (LPS) transport protein A like domain"/>
    <property type="match status" value="1"/>
</dbReference>
<comment type="caution">
    <text evidence="10">The sequence shown here is derived from an EMBL/GenBank/DDBJ whole genome shotgun (WGS) entry which is preliminary data.</text>
</comment>
<evidence type="ECO:0000313" key="9">
    <source>
        <dbReference type="EMBL" id="KAB0302661.1"/>
    </source>
</evidence>
<comment type="similarity">
    <text evidence="6 7">Belongs to the LptC family.</text>
</comment>
<evidence type="ECO:0000313" key="13">
    <source>
        <dbReference type="Proteomes" id="UP000326789"/>
    </source>
</evidence>
<reference evidence="8 13" key="3">
    <citation type="submission" date="2019-09" db="EMBL/GenBank/DDBJ databases">
        <title>Whole genome sequence of Vibrio fortis.</title>
        <authorList>
            <person name="Das S.K."/>
        </authorList>
    </citation>
    <scope>NUCLEOTIDE SEQUENCE [LARGE SCALE GENOMIC DNA]</scope>
    <source>
        <strain evidence="8 13">AN60</strain>
    </source>
</reference>